<keyword evidence="2" id="KW-0238">DNA-binding</keyword>
<name>A0A5A7NU68_9MICC</name>
<dbReference type="PANTHER" id="PTHR35145">
    <property type="entry name" value="CYTOPLASMIC PROTEIN-RELATED"/>
    <property type="match status" value="1"/>
</dbReference>
<dbReference type="SUPFAM" id="SSF142906">
    <property type="entry name" value="YjbR-like"/>
    <property type="match status" value="1"/>
</dbReference>
<proteinExistence type="predicted"/>
<comment type="caution">
    <text evidence="2">The sequence shown here is derived from an EMBL/GenBank/DDBJ whole genome shotgun (WGS) entry which is preliminary data.</text>
</comment>
<dbReference type="EMBL" id="BKDJ01000008">
    <property type="protein sequence ID" value="GER23368.1"/>
    <property type="molecule type" value="Genomic_DNA"/>
</dbReference>
<dbReference type="Gene3D" id="3.90.1150.30">
    <property type="match status" value="1"/>
</dbReference>
<dbReference type="InterPro" id="IPR058532">
    <property type="entry name" value="YjbR/MT2646/Rv2570-like"/>
</dbReference>
<protein>
    <submittedName>
        <fullName evidence="2">DNA-binding protein</fullName>
    </submittedName>
</protein>
<dbReference type="InterPro" id="IPR038056">
    <property type="entry name" value="YjbR-like_sf"/>
</dbReference>
<dbReference type="InterPro" id="IPR007351">
    <property type="entry name" value="YjbR"/>
</dbReference>
<keyword evidence="3" id="KW-1185">Reference proteome</keyword>
<evidence type="ECO:0000256" key="1">
    <source>
        <dbReference type="SAM" id="MobiDB-lite"/>
    </source>
</evidence>
<evidence type="ECO:0000313" key="3">
    <source>
        <dbReference type="Proteomes" id="UP000325307"/>
    </source>
</evidence>
<evidence type="ECO:0000313" key="2">
    <source>
        <dbReference type="EMBL" id="GER23368.1"/>
    </source>
</evidence>
<gene>
    <name evidence="2" type="ORF">NCCP1664_18640</name>
</gene>
<dbReference type="GO" id="GO:0003677">
    <property type="term" value="F:DNA binding"/>
    <property type="evidence" value="ECO:0007669"/>
    <property type="project" value="UniProtKB-KW"/>
</dbReference>
<dbReference type="RefSeq" id="WP_149956954.1">
    <property type="nucleotide sequence ID" value="NZ_BKDJ01000008.1"/>
</dbReference>
<dbReference type="Pfam" id="PF04237">
    <property type="entry name" value="YjbR"/>
    <property type="match status" value="1"/>
</dbReference>
<dbReference type="OrthoDB" id="3194910at2"/>
<organism evidence="2 3">
    <name type="scientific">Zafaria cholistanensis</name>
    <dbReference type="NCBI Taxonomy" id="1682741"/>
    <lineage>
        <taxon>Bacteria</taxon>
        <taxon>Bacillati</taxon>
        <taxon>Actinomycetota</taxon>
        <taxon>Actinomycetes</taxon>
        <taxon>Micrococcales</taxon>
        <taxon>Micrococcaceae</taxon>
        <taxon>Zafaria</taxon>
    </lineage>
</organism>
<reference evidence="2 3" key="1">
    <citation type="submission" date="2019-09" db="EMBL/GenBank/DDBJ databases">
        <title>Arthrobacter zafarii sp. nov., a moderately thermotolerant and halotolerant actinobacterium isolated from Cholistan desert soil of Pakistan.</title>
        <authorList>
            <person name="Amin A."/>
            <person name="Ahmed I."/>
            <person name="Khalid N."/>
            <person name="Schumann P."/>
            <person name="Busse H.J."/>
            <person name="Khan I.U."/>
            <person name="Li S."/>
            <person name="Li W.J."/>
        </authorList>
    </citation>
    <scope>NUCLEOTIDE SEQUENCE [LARGE SCALE GENOMIC DNA]</scope>
    <source>
        <strain evidence="2 3">NCCP-1664</strain>
    </source>
</reference>
<dbReference type="Proteomes" id="UP000325307">
    <property type="component" value="Unassembled WGS sequence"/>
</dbReference>
<dbReference type="PANTHER" id="PTHR35145:SF1">
    <property type="entry name" value="CYTOPLASMIC PROTEIN"/>
    <property type="match status" value="1"/>
</dbReference>
<feature type="compositionally biased region" description="Low complexity" evidence="1">
    <location>
        <begin position="130"/>
        <end position="149"/>
    </location>
</feature>
<feature type="region of interest" description="Disordered" evidence="1">
    <location>
        <begin position="129"/>
        <end position="149"/>
    </location>
</feature>
<accession>A0A5A7NU68</accession>
<dbReference type="AlphaFoldDB" id="A0A5A7NU68"/>
<sequence>MDYQQVRDCCMEQPGAFEDFPFGPDSAVYKVRARAGRTAKMFALLWPERDGRTRINLKCDPVLAEQLRAAHPEITPGYHMSKKHWNTVDCSGGLDERTLRDLVEDSYDLVVASLPRTDREALRWTGLAGGPAAAASSGPGSGPAERSPQ</sequence>